<name>A0AAD4JJY0_PERFH</name>
<evidence type="ECO:0000313" key="4">
    <source>
        <dbReference type="Proteomes" id="UP001190926"/>
    </source>
</evidence>
<feature type="domain" description="Oxidoreductase-like" evidence="2">
    <location>
        <begin position="126"/>
        <end position="160"/>
    </location>
</feature>
<dbReference type="Pfam" id="PF09791">
    <property type="entry name" value="Oxidored-like"/>
    <property type="match status" value="1"/>
</dbReference>
<dbReference type="Proteomes" id="UP001190926">
    <property type="component" value="Unassembled WGS sequence"/>
</dbReference>
<evidence type="ECO:0000259" key="2">
    <source>
        <dbReference type="Pfam" id="PF09791"/>
    </source>
</evidence>
<dbReference type="PANTHER" id="PTHR21193">
    <property type="entry name" value="OXIDOREDUCTASE-LIKE DOMAIN-CONTAINING PROTEIN 1"/>
    <property type="match status" value="1"/>
</dbReference>
<organism evidence="3 4">
    <name type="scientific">Perilla frutescens var. hirtella</name>
    <name type="common">Perilla citriodora</name>
    <name type="synonym">Perilla setoyensis</name>
    <dbReference type="NCBI Taxonomy" id="608512"/>
    <lineage>
        <taxon>Eukaryota</taxon>
        <taxon>Viridiplantae</taxon>
        <taxon>Streptophyta</taxon>
        <taxon>Embryophyta</taxon>
        <taxon>Tracheophyta</taxon>
        <taxon>Spermatophyta</taxon>
        <taxon>Magnoliopsida</taxon>
        <taxon>eudicotyledons</taxon>
        <taxon>Gunneridae</taxon>
        <taxon>Pentapetalae</taxon>
        <taxon>asterids</taxon>
        <taxon>lamiids</taxon>
        <taxon>Lamiales</taxon>
        <taxon>Lamiaceae</taxon>
        <taxon>Nepetoideae</taxon>
        <taxon>Elsholtzieae</taxon>
        <taxon>Perilla</taxon>
    </lineage>
</organism>
<reference evidence="3 4" key="1">
    <citation type="journal article" date="2021" name="Nat. Commun.">
        <title>Incipient diploidization of the medicinal plant Perilla within 10,000 years.</title>
        <authorList>
            <person name="Zhang Y."/>
            <person name="Shen Q."/>
            <person name="Leng L."/>
            <person name="Zhang D."/>
            <person name="Chen S."/>
            <person name="Shi Y."/>
            <person name="Ning Z."/>
            <person name="Chen S."/>
        </authorList>
    </citation>
    <scope>NUCLEOTIDE SEQUENCE [LARGE SCALE GENOMIC DNA]</scope>
    <source>
        <strain evidence="4">cv. PC099</strain>
    </source>
</reference>
<keyword evidence="4" id="KW-1185">Reference proteome</keyword>
<feature type="region of interest" description="Disordered" evidence="1">
    <location>
        <begin position="82"/>
        <end position="134"/>
    </location>
</feature>
<protein>
    <submittedName>
        <fullName evidence="3">Oxidoreductase-like protein</fullName>
    </submittedName>
</protein>
<dbReference type="AlphaFoldDB" id="A0AAD4JJY0"/>
<dbReference type="InterPro" id="IPR019180">
    <property type="entry name" value="Oxidoreductase-like_N"/>
</dbReference>
<evidence type="ECO:0000256" key="1">
    <source>
        <dbReference type="SAM" id="MobiDB-lite"/>
    </source>
</evidence>
<feature type="compositionally biased region" description="Pro residues" evidence="1">
    <location>
        <begin position="122"/>
        <end position="132"/>
    </location>
</feature>
<accession>A0AAD4JJY0</accession>
<evidence type="ECO:0000313" key="3">
    <source>
        <dbReference type="EMBL" id="KAH6835162.1"/>
    </source>
</evidence>
<dbReference type="PANTHER" id="PTHR21193:SF3">
    <property type="entry name" value="OXIDOREDUCTASE-LIKE DOMAIN-CONTAINING PROTEIN 1"/>
    <property type="match status" value="1"/>
</dbReference>
<dbReference type="InterPro" id="IPR039251">
    <property type="entry name" value="OXLD1"/>
</dbReference>
<sequence>METTTSPFYIQTYNYYSSASSPPPTADLRRFCHHHDVRRRLNLTMPLRDLTLRRIAANPNRVRFNQATESFFVANRHAPVNHHAMAEERKNTDVSQGKAGTTSLSSSTEKKDKSPDKSTPALSPPPPPPEKPLPGDCCGSGCVRCVWDVYYEELEEYNKLCDSKIS</sequence>
<comment type="caution">
    <text evidence="3">The sequence shown here is derived from an EMBL/GenBank/DDBJ whole genome shotgun (WGS) entry which is preliminary data.</text>
</comment>
<dbReference type="EMBL" id="SDAM02000039">
    <property type="protein sequence ID" value="KAH6835162.1"/>
    <property type="molecule type" value="Genomic_DNA"/>
</dbReference>
<gene>
    <name evidence="3" type="ORF">C2S53_004962</name>
</gene>
<feature type="compositionally biased region" description="Polar residues" evidence="1">
    <location>
        <begin position="93"/>
        <end position="107"/>
    </location>
</feature>
<proteinExistence type="predicted"/>